<accession>A0A4R8XXG0</accession>
<dbReference type="PANTHER" id="PTHR43317">
    <property type="entry name" value="THERMOSPERMINE SYNTHASE ACAULIS5"/>
    <property type="match status" value="1"/>
</dbReference>
<dbReference type="RefSeq" id="WP_134369238.1">
    <property type="nucleotide sequence ID" value="NZ_SOGN01000026.1"/>
</dbReference>
<sequence>MSRPAAHHPSITLKLSGHHAVIEPDRFTPGSFNLIVDGTPQSNVNMDDPGELFFEYVQRIGHVIDLIGEVREPITAVHLGAGALTLPRYVEATRPGSRQQVVELESDLIDFVRGELPWDKRAQLRVRHGDAREVLAKLPAGLTGAVDLVVVDIFSGARTPAHVTSREFYELTAPLLSPRGVLVVNVADGPGLPFARSQAATLSAVFGHVLALAETQVLKGRRFGNIVFVAAHTPLDLSWVQRLLAGGPHPSKVVEGAELTQFMATALVTTDATATPSPLPGRTMFQLGS</sequence>
<organism evidence="2 3">
    <name type="scientific">Cryobacterium cheniae</name>
    <dbReference type="NCBI Taxonomy" id="1259262"/>
    <lineage>
        <taxon>Bacteria</taxon>
        <taxon>Bacillati</taxon>
        <taxon>Actinomycetota</taxon>
        <taxon>Actinomycetes</taxon>
        <taxon>Micrococcales</taxon>
        <taxon>Microbacteriaceae</taxon>
        <taxon>Cryobacterium</taxon>
    </lineage>
</organism>
<dbReference type="EMBL" id="SOGN01000026">
    <property type="protein sequence ID" value="TFC82227.1"/>
    <property type="molecule type" value="Genomic_DNA"/>
</dbReference>
<gene>
    <name evidence="2" type="ORF">E3T23_04620</name>
</gene>
<dbReference type="NCBIfam" id="NF037959">
    <property type="entry name" value="MFS_SpdSyn"/>
    <property type="match status" value="1"/>
</dbReference>
<keyword evidence="1" id="KW-0620">Polyamine biosynthesis</keyword>
<comment type="caution">
    <text evidence="2">The sequence shown here is derived from an EMBL/GenBank/DDBJ whole genome shotgun (WGS) entry which is preliminary data.</text>
</comment>
<dbReference type="Proteomes" id="UP000298433">
    <property type="component" value="Unassembled WGS sequence"/>
</dbReference>
<dbReference type="GO" id="GO:0006596">
    <property type="term" value="P:polyamine biosynthetic process"/>
    <property type="evidence" value="ECO:0007669"/>
    <property type="project" value="UniProtKB-KW"/>
</dbReference>
<evidence type="ECO:0000313" key="3">
    <source>
        <dbReference type="Proteomes" id="UP000298433"/>
    </source>
</evidence>
<dbReference type="InterPro" id="IPR029063">
    <property type="entry name" value="SAM-dependent_MTases_sf"/>
</dbReference>
<dbReference type="PANTHER" id="PTHR43317:SF1">
    <property type="entry name" value="THERMOSPERMINE SYNTHASE ACAULIS5"/>
    <property type="match status" value="1"/>
</dbReference>
<name>A0A4R8XXG0_9MICO</name>
<dbReference type="SUPFAM" id="SSF53335">
    <property type="entry name" value="S-adenosyl-L-methionine-dependent methyltransferases"/>
    <property type="match status" value="1"/>
</dbReference>
<dbReference type="Gene3D" id="3.40.50.150">
    <property type="entry name" value="Vaccinia Virus protein VP39"/>
    <property type="match status" value="1"/>
</dbReference>
<reference evidence="2 3" key="1">
    <citation type="submission" date="2019-03" db="EMBL/GenBank/DDBJ databases">
        <title>Genomics of glacier-inhabiting Cryobacterium strains.</title>
        <authorList>
            <person name="Liu Q."/>
            <person name="Xin Y.-H."/>
        </authorList>
    </citation>
    <scope>NUCLEOTIDE SEQUENCE [LARGE SCALE GENOMIC DNA]</scope>
    <source>
        <strain evidence="2 3">TMT2-48-2</strain>
    </source>
</reference>
<evidence type="ECO:0000313" key="2">
    <source>
        <dbReference type="EMBL" id="TFC82227.1"/>
    </source>
</evidence>
<proteinExistence type="predicted"/>
<dbReference type="OrthoDB" id="8221452at2"/>
<keyword evidence="3" id="KW-1185">Reference proteome</keyword>
<protein>
    <submittedName>
        <fullName evidence="2">Spermine synthase</fullName>
    </submittedName>
</protein>
<evidence type="ECO:0000256" key="1">
    <source>
        <dbReference type="ARBA" id="ARBA00023115"/>
    </source>
</evidence>
<dbReference type="AlphaFoldDB" id="A0A4R8XXG0"/>